<gene>
    <name evidence="1" type="ORF">LCIVAC01_00030</name>
</gene>
<dbReference type="EMBL" id="MK500308">
    <property type="protein sequence ID" value="QBK85194.1"/>
    <property type="molecule type" value="Genomic_DNA"/>
</dbReference>
<accession>A0A481YRW7</accession>
<evidence type="ECO:0000313" key="1">
    <source>
        <dbReference type="EMBL" id="QBK85194.1"/>
    </source>
</evidence>
<name>A0A481YRW7_9VIRU</name>
<sequence>MYQTFKDFFSQKERAKEKEVLCPICKESPELTCNCLMKDSRCPNNHWWHTNKEGKIVMGRGKH</sequence>
<proteinExistence type="predicted"/>
<protein>
    <submittedName>
        <fullName evidence="1">Uncharacterized protein</fullName>
    </submittedName>
</protein>
<reference evidence="1" key="1">
    <citation type="journal article" date="2019" name="MBio">
        <title>Virus Genomes from Deep Sea Sediments Expand the Ocean Megavirome and Support Independent Origins of Viral Gigantism.</title>
        <authorList>
            <person name="Backstrom D."/>
            <person name="Yutin N."/>
            <person name="Jorgensen S.L."/>
            <person name="Dharamshi J."/>
            <person name="Homa F."/>
            <person name="Zaremba-Niedwiedzka K."/>
            <person name="Spang A."/>
            <person name="Wolf Y.I."/>
            <person name="Koonin E.V."/>
            <person name="Ettema T.J."/>
        </authorList>
    </citation>
    <scope>NUCLEOTIDE SEQUENCE</scope>
</reference>
<organism evidence="1">
    <name type="scientific">Iridovirus LCIVAC01</name>
    <dbReference type="NCBI Taxonomy" id="2506607"/>
    <lineage>
        <taxon>Viruses</taxon>
        <taxon>Varidnaviria</taxon>
        <taxon>Bamfordvirae</taxon>
        <taxon>Nucleocytoviricota</taxon>
        <taxon>Megaviricetes</taxon>
        <taxon>Pimascovirales</taxon>
        <taxon>Pimascovirales incertae sedis</taxon>
        <taxon>Iridoviridae</taxon>
    </lineage>
</organism>